<organism evidence="1 2">
    <name type="scientific">Bacteroides stercoris ATCC 43183</name>
    <dbReference type="NCBI Taxonomy" id="449673"/>
    <lineage>
        <taxon>Bacteria</taxon>
        <taxon>Pseudomonadati</taxon>
        <taxon>Bacteroidota</taxon>
        <taxon>Bacteroidia</taxon>
        <taxon>Bacteroidales</taxon>
        <taxon>Bacteroidaceae</taxon>
        <taxon>Bacteroides</taxon>
    </lineage>
</organism>
<protein>
    <submittedName>
        <fullName evidence="1">Uncharacterized protein</fullName>
    </submittedName>
</protein>
<dbReference type="Pfam" id="PF19515">
    <property type="entry name" value="DUF6048"/>
    <property type="match status" value="1"/>
</dbReference>
<dbReference type="eggNOG" id="ENOG502Z9BE">
    <property type="taxonomic scope" value="Bacteria"/>
</dbReference>
<dbReference type="EMBL" id="ABFZ02000017">
    <property type="protein sequence ID" value="EDS16306.1"/>
    <property type="molecule type" value="Genomic_DNA"/>
</dbReference>
<evidence type="ECO:0000313" key="1">
    <source>
        <dbReference type="EMBL" id="EDS16306.1"/>
    </source>
</evidence>
<reference evidence="1 2" key="2">
    <citation type="submission" date="2007-11" db="EMBL/GenBank/DDBJ databases">
        <authorList>
            <person name="Fulton L."/>
            <person name="Clifton S."/>
            <person name="Fulton B."/>
            <person name="Xu J."/>
            <person name="Minx P."/>
            <person name="Pepin K.H."/>
            <person name="Johnson M."/>
            <person name="Thiruvilangam P."/>
            <person name="Bhonagiri V."/>
            <person name="Nash W.E."/>
            <person name="Mardis E.R."/>
            <person name="Wilson R.K."/>
        </authorList>
    </citation>
    <scope>NUCLEOTIDE SEQUENCE [LARGE SCALE GENOMIC DNA]</scope>
    <source>
        <strain evidence="1 2">ATCC 43183</strain>
    </source>
</reference>
<name>B0NN66_BACSE</name>
<evidence type="ECO:0000313" key="2">
    <source>
        <dbReference type="Proteomes" id="UP000004713"/>
    </source>
</evidence>
<proteinExistence type="predicted"/>
<accession>B0NN66</accession>
<sequence length="276" mass="30999">MSDTVATVLILFALQIKKPEFMEQKILNYSISLAFCLLLSLPLQAQNSDISAPPANTPPKKEKKEAKEEVHYPLYNGISVSVDLWGPGSKLFGSDFFSSEVAVDVNLKNRFFPIVELGYGNTDTWSDKGIHYKTGAPYFRIGMDYNALYNKKHGHMILVGLRYAATSFKYDVEALGINDPEYGGSLGNPNLIDGIWGNSLPFNYKGMKGSMQWAEFCVGIRAHVWKDLYMGWALRFKFRMSSSVAEHGDPWYVPGYGKYNGNTTGVTYTITYKLPF</sequence>
<dbReference type="HOGENOM" id="CLU_083590_1_0_10"/>
<reference evidence="1 2" key="1">
    <citation type="submission" date="2007-11" db="EMBL/GenBank/DDBJ databases">
        <title>Draft genome sequence of Bacteroides stercoris(ATCC 43183).</title>
        <authorList>
            <person name="Sudarsanam P."/>
            <person name="Ley R."/>
            <person name="Guruge J."/>
            <person name="Turnbaugh P.J."/>
            <person name="Mahowald M."/>
            <person name="Liep D."/>
            <person name="Gordon J."/>
        </authorList>
    </citation>
    <scope>NUCLEOTIDE SEQUENCE [LARGE SCALE GENOMIC DNA]</scope>
    <source>
        <strain evidence="1 2">ATCC 43183</strain>
    </source>
</reference>
<dbReference type="Proteomes" id="UP000004713">
    <property type="component" value="Unassembled WGS sequence"/>
</dbReference>
<dbReference type="InterPro" id="IPR046111">
    <property type="entry name" value="DUF6048"/>
</dbReference>
<dbReference type="AlphaFoldDB" id="B0NN66"/>
<gene>
    <name evidence="1" type="ORF">BACSTE_00978</name>
</gene>
<comment type="caution">
    <text evidence="1">The sequence shown here is derived from an EMBL/GenBank/DDBJ whole genome shotgun (WGS) entry which is preliminary data.</text>
</comment>